<feature type="coiled-coil region" evidence="7">
    <location>
        <begin position="275"/>
        <end position="306"/>
    </location>
</feature>
<reference evidence="10 11" key="1">
    <citation type="journal article" date="2011" name="Stand. Genomic Sci.">
        <title>Complete genome sequence of 'Thioalkalivibrio sulfidophilus' HL-EbGr7.</title>
        <authorList>
            <person name="Muyzer G."/>
            <person name="Sorokin D.Y."/>
            <person name="Mavromatis K."/>
            <person name="Lapidus A."/>
            <person name="Clum A."/>
            <person name="Ivanova N."/>
            <person name="Pati A."/>
            <person name="d'Haeseleer P."/>
            <person name="Woyke T."/>
            <person name="Kyrpides N.C."/>
        </authorList>
    </citation>
    <scope>NUCLEOTIDE SEQUENCE [LARGE SCALE GENOMIC DNA]</scope>
    <source>
        <strain evidence="10 11">HL-EbGR7</strain>
    </source>
</reference>
<dbReference type="SUPFAM" id="SSF55785">
    <property type="entry name" value="PYP-like sensor domain (PAS domain)"/>
    <property type="match status" value="1"/>
</dbReference>
<dbReference type="InterPro" id="IPR036890">
    <property type="entry name" value="HATPase_C_sf"/>
</dbReference>
<gene>
    <name evidence="10" type="ordered locus">Tgr7_1145</name>
</gene>
<evidence type="ECO:0000313" key="11">
    <source>
        <dbReference type="Proteomes" id="UP000002383"/>
    </source>
</evidence>
<dbReference type="SUPFAM" id="SSF55781">
    <property type="entry name" value="GAF domain-like"/>
    <property type="match status" value="1"/>
</dbReference>
<dbReference type="CDD" id="cd00082">
    <property type="entry name" value="HisKA"/>
    <property type="match status" value="1"/>
</dbReference>
<dbReference type="InterPro" id="IPR004358">
    <property type="entry name" value="Sig_transdc_His_kin-like_C"/>
</dbReference>
<keyword evidence="7" id="KW-0175">Coiled coil</keyword>
<dbReference type="GO" id="GO:0000156">
    <property type="term" value="F:phosphorelay response regulator activity"/>
    <property type="evidence" value="ECO:0007669"/>
    <property type="project" value="TreeGrafter"/>
</dbReference>
<keyword evidence="4" id="KW-0808">Transferase</keyword>
<dbReference type="InterPro" id="IPR001610">
    <property type="entry name" value="PAC"/>
</dbReference>
<evidence type="ECO:0000256" key="4">
    <source>
        <dbReference type="ARBA" id="ARBA00022679"/>
    </source>
</evidence>
<dbReference type="InterPro" id="IPR005467">
    <property type="entry name" value="His_kinase_dom"/>
</dbReference>
<evidence type="ECO:0000256" key="2">
    <source>
        <dbReference type="ARBA" id="ARBA00012438"/>
    </source>
</evidence>
<dbReference type="Gene3D" id="3.30.450.20">
    <property type="entry name" value="PAS domain"/>
    <property type="match status" value="1"/>
</dbReference>
<dbReference type="InterPro" id="IPR003594">
    <property type="entry name" value="HATPase_dom"/>
</dbReference>
<dbReference type="PRINTS" id="PR00344">
    <property type="entry name" value="BCTRLSENSOR"/>
</dbReference>
<dbReference type="SMART" id="SM00065">
    <property type="entry name" value="GAF"/>
    <property type="match status" value="1"/>
</dbReference>
<evidence type="ECO:0000259" key="8">
    <source>
        <dbReference type="PROSITE" id="PS50109"/>
    </source>
</evidence>
<dbReference type="PROSITE" id="PS50109">
    <property type="entry name" value="HIS_KIN"/>
    <property type="match status" value="1"/>
</dbReference>
<dbReference type="GO" id="GO:0007234">
    <property type="term" value="P:osmosensory signaling via phosphorelay pathway"/>
    <property type="evidence" value="ECO:0007669"/>
    <property type="project" value="TreeGrafter"/>
</dbReference>
<dbReference type="GO" id="GO:0030295">
    <property type="term" value="F:protein kinase activator activity"/>
    <property type="evidence" value="ECO:0007669"/>
    <property type="project" value="TreeGrafter"/>
</dbReference>
<dbReference type="Gene3D" id="1.10.287.130">
    <property type="match status" value="1"/>
</dbReference>
<dbReference type="SMART" id="SM00387">
    <property type="entry name" value="HATPase_c"/>
    <property type="match status" value="1"/>
</dbReference>
<dbReference type="RefSeq" id="WP_012637715.1">
    <property type="nucleotide sequence ID" value="NC_011901.1"/>
</dbReference>
<dbReference type="InterPro" id="IPR000700">
    <property type="entry name" value="PAS-assoc_C"/>
</dbReference>
<dbReference type="InterPro" id="IPR003018">
    <property type="entry name" value="GAF"/>
</dbReference>
<dbReference type="NCBIfam" id="TIGR00229">
    <property type="entry name" value="sensory_box"/>
    <property type="match status" value="1"/>
</dbReference>
<sequence>MVDSPSSPDVSFRQQRLLESTRLIPWEFDLREQRFTYIGPQIEPLLGYPVEAWYEPGFWPRHIHPDDQSWVPDFCLQAAHDGQDHEFEYRMLDSQGRCIWLRDLVNVVSDASGPVILQGYLLDITEEKRAQDVMEALARASSVLDTEDFLHNCVRDLARAYDARYAFIGLLKPGQAEVMTLAVWAGDRLANNFEYDLEGTPCKDVLDLKKELIPRDASRLYPSDTLLADMGVESYFGAPLIASSGKMLGLVSVMDTRPMELTRWTAPMLGVFATRISVELERKFATERLQELNQRLEERVRQRTDDLEAFTYSVSHDLRAPLRSIKGFALALHEDLAGQLNDQAQDYLGRIHQGAVRMNELIDDLLELSRLTRTTMHTESLLLDTLAQEVAEELLNRHQGPAPELHIATRATVLADPGLLRIALTNLLENALKYSRDRELPRIELNTDEHADERVFCVSDNGIGFDMARADKLFQPFQRLDNARGYPGSGVGLATVARVIHRHGGRIWADATPGEGARFYFTLGEPDDAWIP</sequence>
<dbReference type="AlphaFoldDB" id="B8GPR4"/>
<evidence type="ECO:0000256" key="7">
    <source>
        <dbReference type="SAM" id="Coils"/>
    </source>
</evidence>
<dbReference type="HOGENOM" id="CLU_000445_114_71_6"/>
<dbReference type="Gene3D" id="3.30.450.40">
    <property type="match status" value="1"/>
</dbReference>
<dbReference type="InterPro" id="IPR003661">
    <property type="entry name" value="HisK_dim/P_dom"/>
</dbReference>
<evidence type="ECO:0000256" key="3">
    <source>
        <dbReference type="ARBA" id="ARBA00022553"/>
    </source>
</evidence>
<dbReference type="SMART" id="SM00388">
    <property type="entry name" value="HisKA"/>
    <property type="match status" value="1"/>
</dbReference>
<dbReference type="PANTHER" id="PTHR42878:SF15">
    <property type="entry name" value="BACTERIOPHYTOCHROME"/>
    <property type="match status" value="1"/>
</dbReference>
<dbReference type="STRING" id="396588.Tgr7_1145"/>
<dbReference type="PANTHER" id="PTHR42878">
    <property type="entry name" value="TWO-COMPONENT HISTIDINE KINASE"/>
    <property type="match status" value="1"/>
</dbReference>
<dbReference type="InterPro" id="IPR035965">
    <property type="entry name" value="PAS-like_dom_sf"/>
</dbReference>
<evidence type="ECO:0000256" key="5">
    <source>
        <dbReference type="ARBA" id="ARBA00022777"/>
    </source>
</evidence>
<dbReference type="eggNOG" id="COG2202">
    <property type="taxonomic scope" value="Bacteria"/>
</dbReference>
<dbReference type="SUPFAM" id="SSF47384">
    <property type="entry name" value="Homodimeric domain of signal transducing histidine kinase"/>
    <property type="match status" value="1"/>
</dbReference>
<dbReference type="Pfam" id="PF02518">
    <property type="entry name" value="HATPase_c"/>
    <property type="match status" value="1"/>
</dbReference>
<dbReference type="InterPro" id="IPR029016">
    <property type="entry name" value="GAF-like_dom_sf"/>
</dbReference>
<organism evidence="10 11">
    <name type="scientific">Thioalkalivibrio sulfidiphilus (strain HL-EbGR7)</name>
    <dbReference type="NCBI Taxonomy" id="396588"/>
    <lineage>
        <taxon>Bacteria</taxon>
        <taxon>Pseudomonadati</taxon>
        <taxon>Pseudomonadota</taxon>
        <taxon>Gammaproteobacteria</taxon>
        <taxon>Chromatiales</taxon>
        <taxon>Ectothiorhodospiraceae</taxon>
        <taxon>Thioalkalivibrio</taxon>
    </lineage>
</organism>
<name>B8GPR4_THISH</name>
<dbReference type="InterPro" id="IPR036097">
    <property type="entry name" value="HisK_dim/P_sf"/>
</dbReference>
<dbReference type="eggNOG" id="COG4251">
    <property type="taxonomic scope" value="Bacteria"/>
</dbReference>
<feature type="domain" description="PAC" evidence="9">
    <location>
        <begin position="85"/>
        <end position="136"/>
    </location>
</feature>
<dbReference type="GO" id="GO:0005886">
    <property type="term" value="C:plasma membrane"/>
    <property type="evidence" value="ECO:0007669"/>
    <property type="project" value="UniProtKB-ARBA"/>
</dbReference>
<feature type="domain" description="Histidine kinase" evidence="8">
    <location>
        <begin position="313"/>
        <end position="527"/>
    </location>
</feature>
<keyword evidence="3" id="KW-0597">Phosphoprotein</keyword>
<keyword evidence="11" id="KW-1185">Reference proteome</keyword>
<dbReference type="Gene3D" id="3.30.565.10">
    <property type="entry name" value="Histidine kinase-like ATPase, C-terminal domain"/>
    <property type="match status" value="1"/>
</dbReference>
<evidence type="ECO:0000256" key="1">
    <source>
        <dbReference type="ARBA" id="ARBA00000085"/>
    </source>
</evidence>
<dbReference type="FunFam" id="3.30.565.10:FF:000006">
    <property type="entry name" value="Sensor histidine kinase WalK"/>
    <property type="match status" value="1"/>
</dbReference>
<dbReference type="EMBL" id="CP001339">
    <property type="protein sequence ID" value="ACL72231.1"/>
    <property type="molecule type" value="Genomic_DNA"/>
</dbReference>
<dbReference type="SMART" id="SM00086">
    <property type="entry name" value="PAC"/>
    <property type="match status" value="1"/>
</dbReference>
<dbReference type="CDD" id="cd00130">
    <property type="entry name" value="PAS"/>
    <property type="match status" value="1"/>
</dbReference>
<protein>
    <recommendedName>
        <fullName evidence="2">histidine kinase</fullName>
        <ecNumber evidence="2">2.7.13.3</ecNumber>
    </recommendedName>
</protein>
<comment type="catalytic activity">
    <reaction evidence="1">
        <text>ATP + protein L-histidine = ADP + protein N-phospho-L-histidine.</text>
        <dbReference type="EC" id="2.7.13.3"/>
    </reaction>
</comment>
<accession>B8GPR4</accession>
<proteinExistence type="predicted"/>
<keyword evidence="5 10" id="KW-0418">Kinase</keyword>
<evidence type="ECO:0000256" key="6">
    <source>
        <dbReference type="ARBA" id="ARBA00023136"/>
    </source>
</evidence>
<dbReference type="PROSITE" id="PS50113">
    <property type="entry name" value="PAC"/>
    <property type="match status" value="1"/>
</dbReference>
<dbReference type="Pfam" id="PF08447">
    <property type="entry name" value="PAS_3"/>
    <property type="match status" value="1"/>
</dbReference>
<dbReference type="Pfam" id="PF00512">
    <property type="entry name" value="HisKA"/>
    <property type="match status" value="1"/>
</dbReference>
<dbReference type="InterPro" id="IPR013655">
    <property type="entry name" value="PAS_fold_3"/>
</dbReference>
<dbReference type="Pfam" id="PF01590">
    <property type="entry name" value="GAF"/>
    <property type="match status" value="1"/>
</dbReference>
<dbReference type="InterPro" id="IPR000014">
    <property type="entry name" value="PAS"/>
</dbReference>
<dbReference type="EC" id="2.7.13.3" evidence="2"/>
<dbReference type="SUPFAM" id="SSF55874">
    <property type="entry name" value="ATPase domain of HSP90 chaperone/DNA topoisomerase II/histidine kinase"/>
    <property type="match status" value="1"/>
</dbReference>
<dbReference type="Proteomes" id="UP000002383">
    <property type="component" value="Chromosome"/>
</dbReference>
<evidence type="ECO:0000313" key="10">
    <source>
        <dbReference type="EMBL" id="ACL72231.1"/>
    </source>
</evidence>
<dbReference type="KEGG" id="tgr:Tgr7_1145"/>
<keyword evidence="6" id="KW-0472">Membrane</keyword>
<dbReference type="GO" id="GO:0000155">
    <property type="term" value="F:phosphorelay sensor kinase activity"/>
    <property type="evidence" value="ECO:0007669"/>
    <property type="project" value="InterPro"/>
</dbReference>
<dbReference type="InterPro" id="IPR050351">
    <property type="entry name" value="BphY/WalK/GraS-like"/>
</dbReference>
<evidence type="ECO:0000259" key="9">
    <source>
        <dbReference type="PROSITE" id="PS50113"/>
    </source>
</evidence>